<feature type="domain" description="HEPN" evidence="1">
    <location>
        <begin position="20"/>
        <end position="96"/>
    </location>
</feature>
<proteinExistence type="predicted"/>
<dbReference type="Gene3D" id="1.20.120.330">
    <property type="entry name" value="Nucleotidyltransferases domain 2"/>
    <property type="match status" value="1"/>
</dbReference>
<evidence type="ECO:0000259" key="1">
    <source>
        <dbReference type="Pfam" id="PF05168"/>
    </source>
</evidence>
<gene>
    <name evidence="2" type="ORF">MNB_SV-9-1074</name>
</gene>
<dbReference type="InterPro" id="IPR007842">
    <property type="entry name" value="HEPN_dom"/>
</dbReference>
<sequence length="160" mass="18791">MHIGKIRHKINVSSEFTELSKNDESAAYLLAEKGMFQQACYFLIQAMEKAIRAKIFSLVNPNIEYFRERNRTHSLDSAVEFLIEIISTDNMIKKQVSVQLQQHVLGNTKYGYLHNNLRYPTYFKKYNSYSVIEVGKSDFELLSNRLQLLRKFLSDLHKFT</sequence>
<dbReference type="AlphaFoldDB" id="A0A1W1CBH6"/>
<organism evidence="2">
    <name type="scientific">hydrothermal vent metagenome</name>
    <dbReference type="NCBI Taxonomy" id="652676"/>
    <lineage>
        <taxon>unclassified sequences</taxon>
        <taxon>metagenomes</taxon>
        <taxon>ecological metagenomes</taxon>
    </lineage>
</organism>
<accession>A0A1W1CBH6</accession>
<evidence type="ECO:0000313" key="2">
    <source>
        <dbReference type="EMBL" id="SFV63109.1"/>
    </source>
</evidence>
<name>A0A1W1CBH6_9ZZZZ</name>
<reference evidence="2" key="1">
    <citation type="submission" date="2016-10" db="EMBL/GenBank/DDBJ databases">
        <authorList>
            <person name="de Groot N.N."/>
        </authorList>
    </citation>
    <scope>NUCLEOTIDE SEQUENCE</scope>
</reference>
<dbReference type="Pfam" id="PF05168">
    <property type="entry name" value="HEPN"/>
    <property type="match status" value="1"/>
</dbReference>
<protein>
    <recommendedName>
        <fullName evidence="1">HEPN domain-containing protein</fullName>
    </recommendedName>
</protein>
<dbReference type="EMBL" id="FPHG01000059">
    <property type="protein sequence ID" value="SFV63109.1"/>
    <property type="molecule type" value="Genomic_DNA"/>
</dbReference>
<dbReference type="SUPFAM" id="SSF81593">
    <property type="entry name" value="Nucleotidyltransferase substrate binding subunit/domain"/>
    <property type="match status" value="1"/>
</dbReference>